<keyword evidence="3" id="KW-1185">Reference proteome</keyword>
<gene>
    <name evidence="2" type="ORF">PQ456_02350</name>
</gene>
<protein>
    <submittedName>
        <fullName evidence="2">NUDIX domain-containing protein</fullName>
    </submittedName>
</protein>
<name>A0AAX3M2A4_9BACL</name>
<dbReference type="KEGG" id="pka:PQ456_02350"/>
<dbReference type="AlphaFoldDB" id="A0AAX3M2A4"/>
<feature type="domain" description="Nudix hydrolase" evidence="1">
    <location>
        <begin position="30"/>
        <end position="173"/>
    </location>
</feature>
<accession>A0AAX3M2A4</accession>
<dbReference type="GO" id="GO:0005737">
    <property type="term" value="C:cytoplasm"/>
    <property type="evidence" value="ECO:0007669"/>
    <property type="project" value="TreeGrafter"/>
</dbReference>
<proteinExistence type="predicted"/>
<dbReference type="SUPFAM" id="SSF55811">
    <property type="entry name" value="Nudix"/>
    <property type="match status" value="1"/>
</dbReference>
<dbReference type="PANTHER" id="PTHR10885">
    <property type="entry name" value="ISOPENTENYL-DIPHOSPHATE DELTA-ISOMERASE"/>
    <property type="match status" value="1"/>
</dbReference>
<dbReference type="Gene3D" id="3.90.79.10">
    <property type="entry name" value="Nucleoside Triphosphate Pyrophosphohydrolase"/>
    <property type="match status" value="1"/>
</dbReference>
<dbReference type="CDD" id="cd04692">
    <property type="entry name" value="NUDIX_Hydrolase"/>
    <property type="match status" value="1"/>
</dbReference>
<dbReference type="GO" id="GO:0009240">
    <property type="term" value="P:isopentenyl diphosphate biosynthetic process"/>
    <property type="evidence" value="ECO:0007669"/>
    <property type="project" value="TreeGrafter"/>
</dbReference>
<evidence type="ECO:0000259" key="1">
    <source>
        <dbReference type="PROSITE" id="PS51462"/>
    </source>
</evidence>
<evidence type="ECO:0000313" key="2">
    <source>
        <dbReference type="EMBL" id="WCT56394.1"/>
    </source>
</evidence>
<dbReference type="PANTHER" id="PTHR10885:SF20">
    <property type="entry name" value="NUDIX HYDROLASE DOMAIN-CONTAINING PROTEIN"/>
    <property type="match status" value="1"/>
</dbReference>
<dbReference type="InterPro" id="IPR000086">
    <property type="entry name" value="NUDIX_hydrolase_dom"/>
</dbReference>
<dbReference type="GO" id="GO:0004452">
    <property type="term" value="F:isopentenyl-diphosphate delta-isomerase activity"/>
    <property type="evidence" value="ECO:0007669"/>
    <property type="project" value="TreeGrafter"/>
</dbReference>
<evidence type="ECO:0000313" key="3">
    <source>
        <dbReference type="Proteomes" id="UP001220509"/>
    </source>
</evidence>
<dbReference type="Pfam" id="PF00293">
    <property type="entry name" value="NUDIX"/>
    <property type="match status" value="1"/>
</dbReference>
<dbReference type="Proteomes" id="UP001220509">
    <property type="component" value="Chromosome"/>
</dbReference>
<dbReference type="EMBL" id="CP117416">
    <property type="protein sequence ID" value="WCT56394.1"/>
    <property type="molecule type" value="Genomic_DNA"/>
</dbReference>
<dbReference type="RefSeq" id="WP_273614687.1">
    <property type="nucleotide sequence ID" value="NZ_CP117416.1"/>
</dbReference>
<sequence length="209" mass="24193">MVTTEWLDIYDEQDQHLGICERSEVHRLGHWHHTFHCWLIRDTSEGRQLVFQQRHPDKDTFPDMYDITAAGHLSAGETFIEAAREIQEELGVPLHYEQLTHLLDVRDETIGSTRHGAFIDREVSSVFGAFSPYELQQYQLQVDEVSGIFEAPLQAMIELYQGTRDKVMASGVYTTDSTPMIHKLTVQREQFVPHEGNYCIDVFQKLLTL</sequence>
<organism evidence="2 3">
    <name type="scientific">Paenibacillus kyungheensis</name>
    <dbReference type="NCBI Taxonomy" id="1452732"/>
    <lineage>
        <taxon>Bacteria</taxon>
        <taxon>Bacillati</taxon>
        <taxon>Bacillota</taxon>
        <taxon>Bacilli</taxon>
        <taxon>Bacillales</taxon>
        <taxon>Paenibacillaceae</taxon>
        <taxon>Paenibacillus</taxon>
    </lineage>
</organism>
<reference evidence="2 3" key="1">
    <citation type="submission" date="2023-02" db="EMBL/GenBank/DDBJ databases">
        <title>Genome sequence of Paenibacillus kyungheensis KACC 18744.</title>
        <authorList>
            <person name="Kim S."/>
            <person name="Heo J."/>
            <person name="Kwon S.-W."/>
        </authorList>
    </citation>
    <scope>NUCLEOTIDE SEQUENCE [LARGE SCALE GENOMIC DNA]</scope>
    <source>
        <strain evidence="2 3">KACC 18744</strain>
    </source>
</reference>
<dbReference type="InterPro" id="IPR015797">
    <property type="entry name" value="NUDIX_hydrolase-like_dom_sf"/>
</dbReference>
<dbReference type="PROSITE" id="PS51462">
    <property type="entry name" value="NUDIX"/>
    <property type="match status" value="1"/>
</dbReference>